<feature type="domain" description="DUF4005" evidence="2">
    <location>
        <begin position="229"/>
        <end position="297"/>
    </location>
</feature>
<evidence type="ECO:0000313" key="4">
    <source>
        <dbReference type="Proteomes" id="UP001454036"/>
    </source>
</evidence>
<gene>
    <name evidence="3" type="ORF">LIER_10921</name>
</gene>
<feature type="compositionally biased region" description="Basic and acidic residues" evidence="1">
    <location>
        <begin position="310"/>
        <end position="322"/>
    </location>
</feature>
<evidence type="ECO:0000256" key="1">
    <source>
        <dbReference type="SAM" id="MobiDB-lite"/>
    </source>
</evidence>
<dbReference type="EMBL" id="BAABME010001985">
    <property type="protein sequence ID" value="GAA0152438.1"/>
    <property type="molecule type" value="Genomic_DNA"/>
</dbReference>
<accession>A0AAV3PME3</accession>
<protein>
    <recommendedName>
        <fullName evidence="2">DUF4005 domain-containing protein</fullName>
    </recommendedName>
</protein>
<dbReference type="InterPro" id="IPR025064">
    <property type="entry name" value="DUF4005"/>
</dbReference>
<evidence type="ECO:0000259" key="2">
    <source>
        <dbReference type="Pfam" id="PF13178"/>
    </source>
</evidence>
<feature type="compositionally biased region" description="Polar residues" evidence="1">
    <location>
        <begin position="273"/>
        <end position="294"/>
    </location>
</feature>
<comment type="caution">
    <text evidence="3">The sequence shown here is derived from an EMBL/GenBank/DDBJ whole genome shotgun (WGS) entry which is preliminary data.</text>
</comment>
<sequence length="322" mass="36078">MQLLSSASSAMPLHLPYDPEDPNSAWNWLLRWTMSHIWGTLLQRGMFMESKSKVESQSPVSKLSRPRKRPVNVDKASAPSASESGKVKRNSRPNEIDKTEYNTKKVSNSASAMPHQAEVDTDKRRSRHKKSNSPLPETAENRPKNSSNKATNGLQGVAPDPVSQENRMMQAVGEDQVNSLTHHLISDSHDKQLMNETQDSKEHLHDKENHKISKRRASLPAKHDDQETLQHGTKVPSYMAATKSAKAKVRGQASPMFGQEEVEKNGPARRYSLPSSINAKPTSSPRVQRLVQSSGKGGIRIDRSLSSSRDSNEKMVHREWKR</sequence>
<keyword evidence="4" id="KW-1185">Reference proteome</keyword>
<feature type="compositionally biased region" description="Basic and acidic residues" evidence="1">
    <location>
        <begin position="198"/>
        <end position="211"/>
    </location>
</feature>
<feature type="compositionally biased region" description="Polar residues" evidence="1">
    <location>
        <begin position="144"/>
        <end position="154"/>
    </location>
</feature>
<feature type="compositionally biased region" description="Basic and acidic residues" evidence="1">
    <location>
        <begin position="92"/>
        <end position="103"/>
    </location>
</feature>
<feature type="region of interest" description="Disordered" evidence="1">
    <location>
        <begin position="51"/>
        <end position="161"/>
    </location>
</feature>
<reference evidence="3 4" key="1">
    <citation type="submission" date="2024-01" db="EMBL/GenBank/DDBJ databases">
        <title>The complete chloroplast genome sequence of Lithospermum erythrorhizon: insights into the phylogenetic relationship among Boraginaceae species and the maternal lineages of purple gromwells.</title>
        <authorList>
            <person name="Okada T."/>
            <person name="Watanabe K."/>
        </authorList>
    </citation>
    <scope>NUCLEOTIDE SEQUENCE [LARGE SCALE GENOMIC DNA]</scope>
</reference>
<dbReference type="AlphaFoldDB" id="A0AAV3PME3"/>
<dbReference type="Pfam" id="PF13178">
    <property type="entry name" value="DUF4005"/>
    <property type="match status" value="1"/>
</dbReference>
<dbReference type="Proteomes" id="UP001454036">
    <property type="component" value="Unassembled WGS sequence"/>
</dbReference>
<feature type="region of interest" description="Disordered" evidence="1">
    <location>
        <begin position="198"/>
        <end position="322"/>
    </location>
</feature>
<organism evidence="3 4">
    <name type="scientific">Lithospermum erythrorhizon</name>
    <name type="common">Purple gromwell</name>
    <name type="synonym">Lithospermum officinale var. erythrorhizon</name>
    <dbReference type="NCBI Taxonomy" id="34254"/>
    <lineage>
        <taxon>Eukaryota</taxon>
        <taxon>Viridiplantae</taxon>
        <taxon>Streptophyta</taxon>
        <taxon>Embryophyta</taxon>
        <taxon>Tracheophyta</taxon>
        <taxon>Spermatophyta</taxon>
        <taxon>Magnoliopsida</taxon>
        <taxon>eudicotyledons</taxon>
        <taxon>Gunneridae</taxon>
        <taxon>Pentapetalae</taxon>
        <taxon>asterids</taxon>
        <taxon>lamiids</taxon>
        <taxon>Boraginales</taxon>
        <taxon>Boraginaceae</taxon>
        <taxon>Boraginoideae</taxon>
        <taxon>Lithospermeae</taxon>
        <taxon>Lithospermum</taxon>
    </lineage>
</organism>
<name>A0AAV3PME3_LITER</name>
<proteinExistence type="predicted"/>
<evidence type="ECO:0000313" key="3">
    <source>
        <dbReference type="EMBL" id="GAA0152438.1"/>
    </source>
</evidence>